<organism evidence="6 7">
    <name type="scientific">Helianthus annuus</name>
    <name type="common">Common sunflower</name>
    <dbReference type="NCBI Taxonomy" id="4232"/>
    <lineage>
        <taxon>Eukaryota</taxon>
        <taxon>Viridiplantae</taxon>
        <taxon>Streptophyta</taxon>
        <taxon>Embryophyta</taxon>
        <taxon>Tracheophyta</taxon>
        <taxon>Spermatophyta</taxon>
        <taxon>Magnoliopsida</taxon>
        <taxon>eudicotyledons</taxon>
        <taxon>Gunneridae</taxon>
        <taxon>Pentapetalae</taxon>
        <taxon>asterids</taxon>
        <taxon>campanulids</taxon>
        <taxon>Asterales</taxon>
        <taxon>Asteraceae</taxon>
        <taxon>Asteroideae</taxon>
        <taxon>Heliantheae alliance</taxon>
        <taxon>Heliantheae</taxon>
        <taxon>Helianthus</taxon>
    </lineage>
</organism>
<evidence type="ECO:0000313" key="6">
    <source>
        <dbReference type="EMBL" id="KAF5768847.1"/>
    </source>
</evidence>
<keyword evidence="4" id="KW-0804">Transcription</keyword>
<dbReference type="PANTHER" id="PTHR48068:SF4">
    <property type="entry name" value="TATA-BOX BINDING PROTEIN ASSOCIATED FACTOR 9"/>
    <property type="match status" value="1"/>
</dbReference>
<dbReference type="OrthoDB" id="341924at2759"/>
<proteinExistence type="inferred from homology"/>
<dbReference type="EMBL" id="MNCJ02000329">
    <property type="protein sequence ID" value="KAF5768847.1"/>
    <property type="molecule type" value="Genomic_DNA"/>
</dbReference>
<evidence type="ECO:0000256" key="5">
    <source>
        <dbReference type="ARBA" id="ARBA00023242"/>
    </source>
</evidence>
<protein>
    <submittedName>
        <fullName evidence="6">Transcription initiation factor TAFII31, histone-fold protein</fullName>
    </submittedName>
</protein>
<dbReference type="Pfam" id="PF02291">
    <property type="entry name" value="TFIID-31kDa"/>
    <property type="match status" value="1"/>
</dbReference>
<dbReference type="InterPro" id="IPR051431">
    <property type="entry name" value="TFIID_subunit_9"/>
</dbReference>
<keyword evidence="3" id="KW-0805">Transcription regulation</keyword>
<sequence>MADGDENLPKDAKTIISLLKSVGIDNYEPRVVRQFLELYYRTAVELITDAQTYSNHAGKALVDQDDVTLAIKSKSYFSFTGPPPPEVKDAAMKVNSKPIPRPLNGPSLPPAWDTLIASSHLMKIQKNRSSEVVEEQEVEDNVGKSVDNAAETSQEMRTNVLPGTRQRVSFPLGSIRRR</sequence>
<evidence type="ECO:0000256" key="4">
    <source>
        <dbReference type="ARBA" id="ARBA00023163"/>
    </source>
</evidence>
<comment type="similarity">
    <text evidence="2">Belongs to the TAF9 family.</text>
</comment>
<dbReference type="Proteomes" id="UP000215914">
    <property type="component" value="Unassembled WGS sequence"/>
</dbReference>
<dbReference type="GO" id="GO:0005634">
    <property type="term" value="C:nucleus"/>
    <property type="evidence" value="ECO:0007669"/>
    <property type="project" value="UniProtKB-SubCell"/>
</dbReference>
<dbReference type="PANTHER" id="PTHR48068">
    <property type="entry name" value="TAF9 RNA POLYMERASE II, TATA BOX-BINDING PROTEIN (TBP)-ASSOCIATED FACTOR"/>
    <property type="match status" value="1"/>
</dbReference>
<evidence type="ECO:0000313" key="7">
    <source>
        <dbReference type="Proteomes" id="UP000215914"/>
    </source>
</evidence>
<evidence type="ECO:0000256" key="1">
    <source>
        <dbReference type="ARBA" id="ARBA00004123"/>
    </source>
</evidence>
<comment type="caution">
    <text evidence="6">The sequence shown here is derived from an EMBL/GenBank/DDBJ whole genome shotgun (WGS) entry which is preliminary data.</text>
</comment>
<evidence type="ECO:0000256" key="3">
    <source>
        <dbReference type="ARBA" id="ARBA00023015"/>
    </source>
</evidence>
<dbReference type="CDD" id="cd07979">
    <property type="entry name" value="HFD_TAF9"/>
    <property type="match status" value="1"/>
</dbReference>
<keyword evidence="5" id="KW-0539">Nucleus</keyword>
<name>A0A9K3E8F2_HELAN</name>
<evidence type="ECO:0000256" key="2">
    <source>
        <dbReference type="ARBA" id="ARBA00007646"/>
    </source>
</evidence>
<dbReference type="Gene3D" id="1.10.20.10">
    <property type="entry name" value="Histone, subunit A"/>
    <property type="match status" value="1"/>
</dbReference>
<dbReference type="InterPro" id="IPR003162">
    <property type="entry name" value="TFIID-31"/>
</dbReference>
<dbReference type="SUPFAM" id="SSF47113">
    <property type="entry name" value="Histone-fold"/>
    <property type="match status" value="1"/>
</dbReference>
<comment type="subcellular location">
    <subcellularLocation>
        <location evidence="1">Nucleus</location>
    </subcellularLocation>
</comment>
<dbReference type="InterPro" id="IPR009072">
    <property type="entry name" value="Histone-fold"/>
</dbReference>
<dbReference type="AlphaFoldDB" id="A0A9K3E8F2"/>
<reference evidence="6" key="1">
    <citation type="journal article" date="2017" name="Nature">
        <title>The sunflower genome provides insights into oil metabolism, flowering and Asterid evolution.</title>
        <authorList>
            <person name="Badouin H."/>
            <person name="Gouzy J."/>
            <person name="Grassa C.J."/>
            <person name="Murat F."/>
            <person name="Staton S.E."/>
            <person name="Cottret L."/>
            <person name="Lelandais-Briere C."/>
            <person name="Owens G.L."/>
            <person name="Carrere S."/>
            <person name="Mayjonade B."/>
            <person name="Legrand L."/>
            <person name="Gill N."/>
            <person name="Kane N.C."/>
            <person name="Bowers J.E."/>
            <person name="Hubner S."/>
            <person name="Bellec A."/>
            <person name="Berard A."/>
            <person name="Berges H."/>
            <person name="Blanchet N."/>
            <person name="Boniface M.C."/>
            <person name="Brunel D."/>
            <person name="Catrice O."/>
            <person name="Chaidir N."/>
            <person name="Claudel C."/>
            <person name="Donnadieu C."/>
            <person name="Faraut T."/>
            <person name="Fievet G."/>
            <person name="Helmstetter N."/>
            <person name="King M."/>
            <person name="Knapp S.J."/>
            <person name="Lai Z."/>
            <person name="Le Paslier M.C."/>
            <person name="Lippi Y."/>
            <person name="Lorenzon L."/>
            <person name="Mandel J.R."/>
            <person name="Marage G."/>
            <person name="Marchand G."/>
            <person name="Marquand E."/>
            <person name="Bret-Mestries E."/>
            <person name="Morien E."/>
            <person name="Nambeesan S."/>
            <person name="Nguyen T."/>
            <person name="Pegot-Espagnet P."/>
            <person name="Pouilly N."/>
            <person name="Raftis F."/>
            <person name="Sallet E."/>
            <person name="Schiex T."/>
            <person name="Thomas J."/>
            <person name="Vandecasteele C."/>
            <person name="Vares D."/>
            <person name="Vear F."/>
            <person name="Vautrin S."/>
            <person name="Crespi M."/>
            <person name="Mangin B."/>
            <person name="Burke J.M."/>
            <person name="Salse J."/>
            <person name="Munos S."/>
            <person name="Vincourt P."/>
            <person name="Rieseberg L.H."/>
            <person name="Langlade N.B."/>
        </authorList>
    </citation>
    <scope>NUCLEOTIDE SEQUENCE</scope>
    <source>
        <tissue evidence="6">Leaves</tissue>
    </source>
</reference>
<accession>A0A9K3E8F2</accession>
<dbReference type="GO" id="GO:0046982">
    <property type="term" value="F:protein heterodimerization activity"/>
    <property type="evidence" value="ECO:0007669"/>
    <property type="project" value="InterPro"/>
</dbReference>
<keyword evidence="7" id="KW-1185">Reference proteome</keyword>
<reference evidence="6" key="2">
    <citation type="submission" date="2020-06" db="EMBL/GenBank/DDBJ databases">
        <title>Helianthus annuus Genome sequencing and assembly Release 2.</title>
        <authorList>
            <person name="Gouzy J."/>
            <person name="Langlade N."/>
            <person name="Munos S."/>
        </authorList>
    </citation>
    <scope>NUCLEOTIDE SEQUENCE</scope>
    <source>
        <tissue evidence="6">Leaves</tissue>
    </source>
</reference>
<gene>
    <name evidence="6" type="ORF">HanXRQr2_Chr14g0641311</name>
</gene>
<dbReference type="GO" id="GO:0006352">
    <property type="term" value="P:DNA-templated transcription initiation"/>
    <property type="evidence" value="ECO:0007669"/>
    <property type="project" value="InterPro"/>
</dbReference>
<dbReference type="Gramene" id="mRNA:HanXRQr2_Chr14g0641311">
    <property type="protein sequence ID" value="mRNA:HanXRQr2_Chr14g0641311"/>
    <property type="gene ID" value="HanXRQr2_Chr14g0641311"/>
</dbReference>